<dbReference type="RefSeq" id="WP_135276459.1">
    <property type="nucleotide sequence ID" value="NZ_PQVH01000002.1"/>
</dbReference>
<comment type="caution">
    <text evidence="4">The sequence shown here is derived from an EMBL/GenBank/DDBJ whole genome shotgun (WGS) entry which is preliminary data.</text>
</comment>
<evidence type="ECO:0000313" key="5">
    <source>
        <dbReference type="Proteomes" id="UP000297706"/>
    </source>
</evidence>
<reference evidence="4 5" key="1">
    <citation type="submission" date="2018-02" db="EMBL/GenBank/DDBJ databases">
        <title>A novel lanthanide dependent methylotroph, Methylotenera sp. La3113.</title>
        <authorList>
            <person name="Lv H."/>
            <person name="Tani A."/>
        </authorList>
    </citation>
    <scope>NUCLEOTIDE SEQUENCE [LARGE SCALE GENOMIC DNA]</scope>
    <source>
        <strain evidence="4 5">La3113</strain>
    </source>
</reference>
<feature type="compositionally biased region" description="Polar residues" evidence="2">
    <location>
        <begin position="106"/>
        <end position="122"/>
    </location>
</feature>
<dbReference type="SUPFAM" id="SSF54106">
    <property type="entry name" value="LysM domain"/>
    <property type="match status" value="3"/>
</dbReference>
<feature type="domain" description="LysM" evidence="3">
    <location>
        <begin position="539"/>
        <end position="582"/>
    </location>
</feature>
<dbReference type="OrthoDB" id="9815002at2"/>
<dbReference type="Pfam" id="PF01476">
    <property type="entry name" value="LysM"/>
    <property type="match status" value="3"/>
</dbReference>
<dbReference type="InterPro" id="IPR000189">
    <property type="entry name" value="Transglyc_AS"/>
</dbReference>
<dbReference type="PANTHER" id="PTHR33734:SF22">
    <property type="entry name" value="MEMBRANE-BOUND LYTIC MUREIN TRANSGLYCOSYLASE D"/>
    <property type="match status" value="1"/>
</dbReference>
<dbReference type="Proteomes" id="UP000297706">
    <property type="component" value="Unassembled WGS sequence"/>
</dbReference>
<evidence type="ECO:0000259" key="3">
    <source>
        <dbReference type="PROSITE" id="PS51782"/>
    </source>
</evidence>
<proteinExistence type="inferred from homology"/>
<keyword evidence="5" id="KW-1185">Reference proteome</keyword>
<dbReference type="PROSITE" id="PS00922">
    <property type="entry name" value="TRANSGLYCOSYLASE"/>
    <property type="match status" value="1"/>
</dbReference>
<dbReference type="SMART" id="SM00257">
    <property type="entry name" value="LysM"/>
    <property type="match status" value="3"/>
</dbReference>
<dbReference type="Pfam" id="PF01464">
    <property type="entry name" value="SLT"/>
    <property type="match status" value="1"/>
</dbReference>
<feature type="domain" description="LysM" evidence="3">
    <location>
        <begin position="398"/>
        <end position="442"/>
    </location>
</feature>
<dbReference type="GO" id="GO:0000270">
    <property type="term" value="P:peptidoglycan metabolic process"/>
    <property type="evidence" value="ECO:0007669"/>
    <property type="project" value="InterPro"/>
</dbReference>
<evidence type="ECO:0000256" key="1">
    <source>
        <dbReference type="ARBA" id="ARBA00007734"/>
    </source>
</evidence>
<dbReference type="SUPFAM" id="SSF53955">
    <property type="entry name" value="Lysozyme-like"/>
    <property type="match status" value="1"/>
</dbReference>
<sequence>MGTQFFLRIGQSIQTPVSFVRTLQSTLFISLATAGMMFSSTSQAESNTISNVAGDEIIIFSDDSFKPAMRDLGSKTEATKELQSQKPLRGGRLADSLEITIKDNKTNPSTETNTATLDQSAPQHDDLWQRIKNGYAMPDSTSALTTKHEEWYSSRPDYVQRMVERSQRYLFHIVEEVEKRGMPTEIALLPMIESAYNPKAYSKSSASGIWQFIPSTGKHFGLKQNWWVDNRRNITMATDAALTYLQKLHAMFGAWDLALAAYNAGEGTVGRAIERNRKLGLPTDYESLNLSDETKNYVPKLQAVKNLMTDPSNYGLKIPTIANTPYFAKVSAPARIDTHLVAKLAEINHEEFLALNPSYDRPLINSDRENLELLLPIMAAQTFRTNLANYEKPLVNWQTYQAKRGESMDKIANKFGMNLAQLRDVNDLSAQAKMKKSTTILVPKSDANDDAPLTVIEDQEVEKEAPQKQTIMHKVKKGEVMQSIAKYYGVSVKQILAANALRNGKLKTGQVLSIDVSDAKDTVGAKKSASKSSIADKKQTYIVKRGDTLHSIADKFDVAVADLKRWNKKSSSHITPGAKLIIQ</sequence>
<dbReference type="InterPro" id="IPR018392">
    <property type="entry name" value="LysM"/>
</dbReference>
<organism evidence="4 5">
    <name type="scientific">Methylotenera oryzisoli</name>
    <dbReference type="NCBI Taxonomy" id="2080758"/>
    <lineage>
        <taxon>Bacteria</taxon>
        <taxon>Pseudomonadati</taxon>
        <taxon>Pseudomonadota</taxon>
        <taxon>Betaproteobacteria</taxon>
        <taxon>Nitrosomonadales</taxon>
        <taxon>Methylophilaceae</taxon>
        <taxon>Methylotenera</taxon>
    </lineage>
</organism>
<dbReference type="Gene3D" id="1.10.530.10">
    <property type="match status" value="1"/>
</dbReference>
<evidence type="ECO:0000313" key="4">
    <source>
        <dbReference type="EMBL" id="TFW73150.1"/>
    </source>
</evidence>
<dbReference type="CDD" id="cd00118">
    <property type="entry name" value="LysM"/>
    <property type="match status" value="2"/>
</dbReference>
<dbReference type="InterPro" id="IPR023346">
    <property type="entry name" value="Lysozyme-like_dom_sf"/>
</dbReference>
<accession>A0A4Y9VUG6</accession>
<dbReference type="GO" id="GO:0016020">
    <property type="term" value="C:membrane"/>
    <property type="evidence" value="ECO:0007669"/>
    <property type="project" value="InterPro"/>
</dbReference>
<feature type="region of interest" description="Disordered" evidence="2">
    <location>
        <begin position="104"/>
        <end position="123"/>
    </location>
</feature>
<feature type="domain" description="LysM" evidence="3">
    <location>
        <begin position="471"/>
        <end position="514"/>
    </location>
</feature>
<dbReference type="InterPro" id="IPR008258">
    <property type="entry name" value="Transglycosylase_SLT_dom_1"/>
</dbReference>
<gene>
    <name evidence="4" type="ORF">C3Y98_02040</name>
</gene>
<evidence type="ECO:0000256" key="2">
    <source>
        <dbReference type="SAM" id="MobiDB-lite"/>
    </source>
</evidence>
<dbReference type="CDD" id="cd16894">
    <property type="entry name" value="MltD-like"/>
    <property type="match status" value="1"/>
</dbReference>
<dbReference type="InterPro" id="IPR036779">
    <property type="entry name" value="LysM_dom_sf"/>
</dbReference>
<protein>
    <submittedName>
        <fullName evidence="4">Lytic transglycosylase</fullName>
    </submittedName>
</protein>
<dbReference type="PANTHER" id="PTHR33734">
    <property type="entry name" value="LYSM DOMAIN-CONTAINING GPI-ANCHORED PROTEIN 2"/>
    <property type="match status" value="1"/>
</dbReference>
<dbReference type="AlphaFoldDB" id="A0A4Y9VUG6"/>
<comment type="similarity">
    <text evidence="1">Belongs to the transglycosylase Slt family.</text>
</comment>
<dbReference type="PROSITE" id="PS51782">
    <property type="entry name" value="LYSM"/>
    <property type="match status" value="3"/>
</dbReference>
<dbReference type="EMBL" id="PQVH01000002">
    <property type="protein sequence ID" value="TFW73150.1"/>
    <property type="molecule type" value="Genomic_DNA"/>
</dbReference>
<name>A0A4Y9VUG6_9PROT</name>
<dbReference type="GO" id="GO:0008932">
    <property type="term" value="F:lytic endotransglycosylase activity"/>
    <property type="evidence" value="ECO:0007669"/>
    <property type="project" value="TreeGrafter"/>
</dbReference>
<dbReference type="Gene3D" id="3.10.350.10">
    <property type="entry name" value="LysM domain"/>
    <property type="match status" value="3"/>
</dbReference>